<keyword evidence="1" id="KW-0597">Phosphoprotein</keyword>
<dbReference type="FunFam" id="2.102.10.10:FF:000009">
    <property type="entry name" value="Rieske Fe-S domain containing"/>
    <property type="match status" value="1"/>
</dbReference>
<keyword evidence="11" id="KW-1185">Reference proteome</keyword>
<evidence type="ECO:0000256" key="8">
    <source>
        <dbReference type="ARBA" id="ARBA00071952"/>
    </source>
</evidence>
<dbReference type="Proteomes" id="UP000677803">
    <property type="component" value="Unassembled WGS sequence"/>
</dbReference>
<dbReference type="Pfam" id="PF22543">
    <property type="entry name" value="Rieske_4"/>
    <property type="match status" value="1"/>
</dbReference>
<dbReference type="InterPro" id="IPR017941">
    <property type="entry name" value="Rieske_2Fe-2S"/>
</dbReference>
<dbReference type="GO" id="GO:0051537">
    <property type="term" value="F:2 iron, 2 sulfur cluster binding"/>
    <property type="evidence" value="ECO:0007669"/>
    <property type="project" value="UniProtKB-KW"/>
</dbReference>
<evidence type="ECO:0000259" key="9">
    <source>
        <dbReference type="PROSITE" id="PS51296"/>
    </source>
</evidence>
<dbReference type="GO" id="GO:0046872">
    <property type="term" value="F:metal ion binding"/>
    <property type="evidence" value="ECO:0007669"/>
    <property type="project" value="UniProtKB-KW"/>
</dbReference>
<evidence type="ECO:0000256" key="3">
    <source>
        <dbReference type="ARBA" id="ARBA00022723"/>
    </source>
</evidence>
<name>A0A8S4BMP8_9TELE</name>
<evidence type="ECO:0000256" key="7">
    <source>
        <dbReference type="ARBA" id="ARBA00023014"/>
    </source>
</evidence>
<dbReference type="Gene3D" id="2.102.10.10">
    <property type="entry name" value="Rieske [2Fe-2S] iron-sulphur domain"/>
    <property type="match status" value="1"/>
</dbReference>
<keyword evidence="2" id="KW-0001">2Fe-2S</keyword>
<evidence type="ECO:0000313" key="10">
    <source>
        <dbReference type="EMBL" id="CAG5983345.1"/>
    </source>
</evidence>
<comment type="caution">
    <text evidence="10">The sequence shown here is derived from an EMBL/GenBank/DDBJ whole genome shotgun (WGS) entry which is preliminary data.</text>
</comment>
<keyword evidence="7" id="KW-0411">Iron-sulfur</keyword>
<dbReference type="EMBL" id="CAJRST010033334">
    <property type="protein sequence ID" value="CAG5983345.1"/>
    <property type="molecule type" value="Genomic_DNA"/>
</dbReference>
<evidence type="ECO:0000313" key="11">
    <source>
        <dbReference type="Proteomes" id="UP000677803"/>
    </source>
</evidence>
<evidence type="ECO:0000256" key="4">
    <source>
        <dbReference type="ARBA" id="ARBA00022737"/>
    </source>
</evidence>
<dbReference type="OrthoDB" id="426882at2759"/>
<dbReference type="PROSITE" id="PS51296">
    <property type="entry name" value="RIESKE"/>
    <property type="match status" value="1"/>
</dbReference>
<keyword evidence="6" id="KW-0408">Iron</keyword>
<sequence length="235" mass="26912">MSRYHQSNGEGFMSEWSKIRDKPREGWAFWGQHVCEDNGDGTSFTRNPELLARQLFRLMEETQLLSFKSVMGEKEQPTGDLHFVGTKEELIKAKRSFRTVEGRDILVVYHQETFYAVDSYCYHAGGALVNGDIEEINGKLCVICPKHKFKICLADGEGLYRGVNPREKPPVPRWYSKGIKQRTHTITETDGKVFVELSRQPGWIESDYYQGEKGKVERAKAEAADTGEYVTDDVF</sequence>
<dbReference type="CDD" id="cd03467">
    <property type="entry name" value="Rieske"/>
    <property type="match status" value="1"/>
</dbReference>
<keyword evidence="4" id="KW-0677">Repeat</keyword>
<dbReference type="PANTHER" id="PTHR21496">
    <property type="entry name" value="FERREDOXIN-RELATED"/>
    <property type="match status" value="1"/>
</dbReference>
<proteinExistence type="predicted"/>
<feature type="domain" description="Rieske" evidence="9">
    <location>
        <begin position="81"/>
        <end position="195"/>
    </location>
</feature>
<dbReference type="SUPFAM" id="SSF50022">
    <property type="entry name" value="ISP domain"/>
    <property type="match status" value="1"/>
</dbReference>
<protein>
    <recommendedName>
        <fullName evidence="8 9">Rieske domain-containing protein</fullName>
    </recommendedName>
</protein>
<dbReference type="InterPro" id="IPR054716">
    <property type="entry name" value="Sol_Rieske_ferrdox_dom"/>
</dbReference>
<organism evidence="10 11">
    <name type="scientific">Menidia menidia</name>
    <name type="common">Atlantic silverside</name>
    <dbReference type="NCBI Taxonomy" id="238744"/>
    <lineage>
        <taxon>Eukaryota</taxon>
        <taxon>Metazoa</taxon>
        <taxon>Chordata</taxon>
        <taxon>Craniata</taxon>
        <taxon>Vertebrata</taxon>
        <taxon>Euteleostomi</taxon>
        <taxon>Actinopterygii</taxon>
        <taxon>Neopterygii</taxon>
        <taxon>Teleostei</taxon>
        <taxon>Neoteleostei</taxon>
        <taxon>Acanthomorphata</taxon>
        <taxon>Ovalentaria</taxon>
        <taxon>Atherinomorphae</taxon>
        <taxon>Atheriniformes</taxon>
        <taxon>Atherinopsidae</taxon>
        <taxon>Menidiinae</taxon>
        <taxon>Menidia</taxon>
    </lineage>
</organism>
<evidence type="ECO:0000256" key="1">
    <source>
        <dbReference type="ARBA" id="ARBA00022553"/>
    </source>
</evidence>
<evidence type="ECO:0000256" key="6">
    <source>
        <dbReference type="ARBA" id="ARBA00023004"/>
    </source>
</evidence>
<dbReference type="PANTHER" id="PTHR21496:SF18">
    <property type="entry name" value="RIESKE DOMAIN-CONTAINING PROTEIN"/>
    <property type="match status" value="1"/>
</dbReference>
<keyword evidence="3" id="KW-0479">Metal-binding</keyword>
<accession>A0A8S4BMP8</accession>
<dbReference type="InterPro" id="IPR036922">
    <property type="entry name" value="Rieske_2Fe-2S_sf"/>
</dbReference>
<gene>
    <name evidence="10" type="ORF">MMEN_LOCUS16629</name>
</gene>
<dbReference type="AlphaFoldDB" id="A0A8S4BMP8"/>
<evidence type="ECO:0000256" key="5">
    <source>
        <dbReference type="ARBA" id="ARBA00022990"/>
    </source>
</evidence>
<keyword evidence="5" id="KW-0007">Acetylation</keyword>
<evidence type="ECO:0000256" key="2">
    <source>
        <dbReference type="ARBA" id="ARBA00022714"/>
    </source>
</evidence>
<reference evidence="10" key="1">
    <citation type="submission" date="2021-05" db="EMBL/GenBank/DDBJ databases">
        <authorList>
            <person name="Tigano A."/>
        </authorList>
    </citation>
    <scope>NUCLEOTIDE SEQUENCE</scope>
</reference>